<dbReference type="InterPro" id="IPR037119">
    <property type="entry name" value="Haem_oxidase_HugZ-like_sf"/>
</dbReference>
<sequence>MAAAAELEAEKEIPPAQKTHTIAHMNKDHRADMRHILLHYGSVPAAPCSWRNPEGGGGREDSDPVMLDIDLSCVKLGLPGSDNNTVYSVAFDPPLAAWSERRARLVEMTRVARAALGVTTDPGEGAGGGVVVVNEYMPPRVPYDAAIAVAVLVYFVSFALVRMGCAAPGGLLARGVEAVRFPGGVGGFTWLVDVIFVPVLGIHLFEAWWLERTRLQRFGVRRGSRVWWLWMGSVFVEGAMAFKRFDIVVERLRGEGKKGR</sequence>
<keyword evidence="4" id="KW-1185">Reference proteome</keyword>
<protein>
    <recommendedName>
        <fullName evidence="2">DUF2470 domain-containing protein</fullName>
    </recommendedName>
</protein>
<comment type="caution">
    <text evidence="3">The sequence shown here is derived from an EMBL/GenBank/DDBJ whole genome shotgun (WGS) entry which is preliminary data.</text>
</comment>
<gene>
    <name evidence="3" type="ORF">C8A01DRAFT_46326</name>
</gene>
<dbReference type="Gene3D" id="3.20.180.10">
    <property type="entry name" value="PNP-oxidase-like"/>
    <property type="match status" value="1"/>
</dbReference>
<dbReference type="PANTHER" id="PTHR37783">
    <property type="entry name" value="MEMBRANE PROTEIN, PUTATIVE (AFU_ORTHOLOGUE AFUA_1G04315)-RELATED"/>
    <property type="match status" value="1"/>
</dbReference>
<dbReference type="PANTHER" id="PTHR37783:SF1">
    <property type="entry name" value="MEMBRANE PROTEIN, PUTATIVE (AFU_ORTHOLOGUE AFUA_1G04315)-RELATED"/>
    <property type="match status" value="1"/>
</dbReference>
<reference evidence="4" key="1">
    <citation type="journal article" date="2023" name="Mol. Phylogenet. Evol.">
        <title>Genome-scale phylogeny and comparative genomics of the fungal order Sordariales.</title>
        <authorList>
            <person name="Hensen N."/>
            <person name="Bonometti L."/>
            <person name="Westerberg I."/>
            <person name="Brannstrom I.O."/>
            <person name="Guillou S."/>
            <person name="Cros-Aarteil S."/>
            <person name="Calhoun S."/>
            <person name="Haridas S."/>
            <person name="Kuo A."/>
            <person name="Mondo S."/>
            <person name="Pangilinan J."/>
            <person name="Riley R."/>
            <person name="LaButti K."/>
            <person name="Andreopoulos B."/>
            <person name="Lipzen A."/>
            <person name="Chen C."/>
            <person name="Yan M."/>
            <person name="Daum C."/>
            <person name="Ng V."/>
            <person name="Clum A."/>
            <person name="Steindorff A."/>
            <person name="Ohm R.A."/>
            <person name="Martin F."/>
            <person name="Silar P."/>
            <person name="Natvig D.O."/>
            <person name="Lalanne C."/>
            <person name="Gautier V."/>
            <person name="Ament-Velasquez S.L."/>
            <person name="Kruys A."/>
            <person name="Hutchinson M.I."/>
            <person name="Powell A.J."/>
            <person name="Barry K."/>
            <person name="Miller A.N."/>
            <person name="Grigoriev I.V."/>
            <person name="Debuchy R."/>
            <person name="Gladieux P."/>
            <person name="Hiltunen Thoren M."/>
            <person name="Johannesson H."/>
        </authorList>
    </citation>
    <scope>NUCLEOTIDE SEQUENCE [LARGE SCALE GENOMIC DNA]</scope>
    <source>
        <strain evidence="4">CBS 284.82</strain>
    </source>
</reference>
<accession>A0AAN6SSF7</accession>
<keyword evidence="1" id="KW-0472">Membrane</keyword>
<keyword evidence="1" id="KW-1133">Transmembrane helix</keyword>
<feature type="transmembrane region" description="Helical" evidence="1">
    <location>
        <begin position="226"/>
        <end position="242"/>
    </location>
</feature>
<feature type="transmembrane region" description="Helical" evidence="1">
    <location>
        <begin position="184"/>
        <end position="205"/>
    </location>
</feature>
<feature type="transmembrane region" description="Helical" evidence="1">
    <location>
        <begin position="145"/>
        <end position="164"/>
    </location>
</feature>
<name>A0AAN6SSF7_9PEZI</name>
<keyword evidence="1" id="KW-0812">Transmembrane</keyword>
<dbReference type="Proteomes" id="UP001303115">
    <property type="component" value="Unassembled WGS sequence"/>
</dbReference>
<proteinExistence type="predicted"/>
<organism evidence="3 4">
    <name type="scientific">Parachaetomium inaequale</name>
    <dbReference type="NCBI Taxonomy" id="2588326"/>
    <lineage>
        <taxon>Eukaryota</taxon>
        <taxon>Fungi</taxon>
        <taxon>Dikarya</taxon>
        <taxon>Ascomycota</taxon>
        <taxon>Pezizomycotina</taxon>
        <taxon>Sordariomycetes</taxon>
        <taxon>Sordariomycetidae</taxon>
        <taxon>Sordariales</taxon>
        <taxon>Chaetomiaceae</taxon>
        <taxon>Parachaetomium</taxon>
    </lineage>
</organism>
<evidence type="ECO:0000313" key="3">
    <source>
        <dbReference type="EMBL" id="KAK4040343.1"/>
    </source>
</evidence>
<evidence type="ECO:0000259" key="2">
    <source>
        <dbReference type="Pfam" id="PF10615"/>
    </source>
</evidence>
<evidence type="ECO:0000256" key="1">
    <source>
        <dbReference type="SAM" id="Phobius"/>
    </source>
</evidence>
<dbReference type="InterPro" id="IPR019595">
    <property type="entry name" value="DUF2470"/>
</dbReference>
<dbReference type="EMBL" id="MU854379">
    <property type="protein sequence ID" value="KAK4040343.1"/>
    <property type="molecule type" value="Genomic_DNA"/>
</dbReference>
<dbReference type="AlphaFoldDB" id="A0AAN6SSF7"/>
<dbReference type="Pfam" id="PF10615">
    <property type="entry name" value="DUF2470"/>
    <property type="match status" value="1"/>
</dbReference>
<evidence type="ECO:0000313" key="4">
    <source>
        <dbReference type="Proteomes" id="UP001303115"/>
    </source>
</evidence>
<feature type="domain" description="DUF2470" evidence="2">
    <location>
        <begin position="19"/>
        <end position="108"/>
    </location>
</feature>